<dbReference type="GO" id="GO:0004527">
    <property type="term" value="F:exonuclease activity"/>
    <property type="evidence" value="ECO:0007669"/>
    <property type="project" value="UniProtKB-KW"/>
</dbReference>
<organism evidence="9 10">
    <name type="scientific">Anaerobutyricum hallii</name>
    <dbReference type="NCBI Taxonomy" id="39488"/>
    <lineage>
        <taxon>Bacteria</taxon>
        <taxon>Bacillati</taxon>
        <taxon>Bacillota</taxon>
        <taxon>Clostridia</taxon>
        <taxon>Lachnospirales</taxon>
        <taxon>Lachnospiraceae</taxon>
        <taxon>Anaerobutyricum</taxon>
    </lineage>
</organism>
<dbReference type="Pfam" id="PF02272">
    <property type="entry name" value="DHHA1"/>
    <property type="match status" value="1"/>
</dbReference>
<dbReference type="GO" id="GO:0003676">
    <property type="term" value="F:nucleic acid binding"/>
    <property type="evidence" value="ECO:0007669"/>
    <property type="project" value="InterPro"/>
</dbReference>
<protein>
    <recommendedName>
        <fullName evidence="2">Single-stranded-DNA-specific exonuclease RecJ</fullName>
    </recommendedName>
</protein>
<dbReference type="PANTHER" id="PTHR30255:SF2">
    <property type="entry name" value="SINGLE-STRANDED-DNA-SPECIFIC EXONUCLEASE RECJ"/>
    <property type="match status" value="1"/>
</dbReference>
<accession>A0A173XKG0</accession>
<feature type="domain" description="DDH" evidence="6">
    <location>
        <begin position="56"/>
        <end position="186"/>
    </location>
</feature>
<dbReference type="AlphaFoldDB" id="A0A173XKG0"/>
<comment type="similarity">
    <text evidence="1">Belongs to the RecJ family.</text>
</comment>
<keyword evidence="5 9" id="KW-0269">Exonuclease</keyword>
<evidence type="ECO:0000259" key="7">
    <source>
        <dbReference type="Pfam" id="PF02272"/>
    </source>
</evidence>
<evidence type="ECO:0000313" key="10">
    <source>
        <dbReference type="Proteomes" id="UP000095679"/>
    </source>
</evidence>
<keyword evidence="4 9" id="KW-0378">Hydrolase</keyword>
<gene>
    <name evidence="9" type="primary">recJ_1</name>
    <name evidence="9" type="ORF">ERS852450_00125</name>
</gene>
<dbReference type="RefSeq" id="WP_055297810.1">
    <property type="nucleotide sequence ID" value="NZ_BLYK01000002.1"/>
</dbReference>
<keyword evidence="3" id="KW-0540">Nuclease</keyword>
<name>A0A173XKG0_9FIRM</name>
<dbReference type="InterPro" id="IPR051673">
    <property type="entry name" value="SSDNA_exonuclease_RecJ"/>
</dbReference>
<dbReference type="InterPro" id="IPR003156">
    <property type="entry name" value="DHHA1_dom"/>
</dbReference>
<dbReference type="InterPro" id="IPR041122">
    <property type="entry name" value="RecJ_OB"/>
</dbReference>
<dbReference type="Gene3D" id="3.90.1640.30">
    <property type="match status" value="1"/>
</dbReference>
<sequence length="530" mass="59172">MYKKKGNCNTIKGVIERNHPDIKDFLSPNPNPQIVNLKKAVNMLKNIVSDDPNIPIKIVGDYDVDGIKATVIMVKALRMYGLNPSTRIPHRFSEGYGLSEKIIDEISDGLIITVDNGIAAIDAIKKAKEKGLYVIITDHHLPQKKDGNIILPEADIIVDPWVYEESEYTGYCGAGLAYRFAKELLPKSNLDDLKVLAAIATIADIMPLKGANRLLVQDGLKLINKGRVVPGLRHLLRKLKLEEHITEDDFAFTIGPIINASGRLYDDGASSVLDIFVADWRDYQLPYKCGKLIDINEERKKRLRNAIDSIDLPTHKSTPLVIYDPDWGEGIVGLIAGKLCEKYHVPVIAFTRTKSGQLKGSGRSIPGIHLKNVLDSIPKDILIGYGGHEGAAGLSIKKENLKRFEKEFEKACGTLPEKPEITYDLELPFNLVDTLDELDKYAPYGAKNPKVRFHFYFKIDKVEQLGDGTHIRLSNNNTSLELIGFDMYNIYLTMGAPSKIEVIGYLSNQWFNGNSKPQIEMLSFCPAESL</sequence>
<reference evidence="9 10" key="1">
    <citation type="submission" date="2015-09" db="EMBL/GenBank/DDBJ databases">
        <authorList>
            <consortium name="Pathogen Informatics"/>
        </authorList>
    </citation>
    <scope>NUCLEOTIDE SEQUENCE [LARGE SCALE GENOMIC DNA]</scope>
    <source>
        <strain evidence="9 10">2789STDY5834835</strain>
    </source>
</reference>
<dbReference type="InterPro" id="IPR001667">
    <property type="entry name" value="DDH_dom"/>
</dbReference>
<dbReference type="Pfam" id="PF17768">
    <property type="entry name" value="RecJ_OB"/>
    <property type="match status" value="1"/>
</dbReference>
<dbReference type="Gene3D" id="3.10.310.30">
    <property type="match status" value="1"/>
</dbReference>
<dbReference type="InterPro" id="IPR038763">
    <property type="entry name" value="DHH_sf"/>
</dbReference>
<evidence type="ECO:0000256" key="2">
    <source>
        <dbReference type="ARBA" id="ARBA00019841"/>
    </source>
</evidence>
<feature type="domain" description="RecJ OB" evidence="8">
    <location>
        <begin position="424"/>
        <end position="521"/>
    </location>
</feature>
<evidence type="ECO:0000259" key="6">
    <source>
        <dbReference type="Pfam" id="PF01368"/>
    </source>
</evidence>
<evidence type="ECO:0000256" key="3">
    <source>
        <dbReference type="ARBA" id="ARBA00022722"/>
    </source>
</evidence>
<dbReference type="SUPFAM" id="SSF64182">
    <property type="entry name" value="DHH phosphoesterases"/>
    <property type="match status" value="1"/>
</dbReference>
<feature type="domain" description="DHHA1" evidence="7">
    <location>
        <begin position="321"/>
        <end position="412"/>
    </location>
</feature>
<dbReference type="PANTHER" id="PTHR30255">
    <property type="entry name" value="SINGLE-STRANDED-DNA-SPECIFIC EXONUCLEASE RECJ"/>
    <property type="match status" value="1"/>
</dbReference>
<evidence type="ECO:0000256" key="5">
    <source>
        <dbReference type="ARBA" id="ARBA00022839"/>
    </source>
</evidence>
<evidence type="ECO:0000256" key="4">
    <source>
        <dbReference type="ARBA" id="ARBA00022801"/>
    </source>
</evidence>
<proteinExistence type="inferred from homology"/>
<evidence type="ECO:0000256" key="1">
    <source>
        <dbReference type="ARBA" id="ARBA00005915"/>
    </source>
</evidence>
<evidence type="ECO:0000313" key="9">
    <source>
        <dbReference type="EMBL" id="CUN50918.1"/>
    </source>
</evidence>
<dbReference type="EMBL" id="CYZL01000001">
    <property type="protein sequence ID" value="CUN50918.1"/>
    <property type="molecule type" value="Genomic_DNA"/>
</dbReference>
<dbReference type="Proteomes" id="UP000095679">
    <property type="component" value="Unassembled WGS sequence"/>
</dbReference>
<dbReference type="Pfam" id="PF01368">
    <property type="entry name" value="DHH"/>
    <property type="match status" value="1"/>
</dbReference>
<evidence type="ECO:0000259" key="8">
    <source>
        <dbReference type="Pfam" id="PF17768"/>
    </source>
</evidence>